<dbReference type="EMBL" id="JAEPRC010000296">
    <property type="protein sequence ID" value="KAG2201109.1"/>
    <property type="molecule type" value="Genomic_DNA"/>
</dbReference>
<sequence length="104" mass="11749">MSRFTEHFNIENTNQFMYNQSLSSPSKASFLSMSSSESNSPVQQHRSIIDPILTLSFSSFDSESSTAPSSPTSYEEEKSPSNKLKRFLTTISKKKKRSMSNHSQ</sequence>
<dbReference type="Proteomes" id="UP000650833">
    <property type="component" value="Unassembled WGS sequence"/>
</dbReference>
<accession>A0A8H7QYF5</accession>
<proteinExistence type="predicted"/>
<evidence type="ECO:0000313" key="2">
    <source>
        <dbReference type="EMBL" id="KAG2201109.1"/>
    </source>
</evidence>
<keyword evidence="3" id="KW-1185">Reference proteome</keyword>
<feature type="compositionally biased region" description="Low complexity" evidence="1">
    <location>
        <begin position="60"/>
        <end position="73"/>
    </location>
</feature>
<feature type="region of interest" description="Disordered" evidence="1">
    <location>
        <begin position="60"/>
        <end position="104"/>
    </location>
</feature>
<dbReference type="AlphaFoldDB" id="A0A8H7QYF5"/>
<protein>
    <submittedName>
        <fullName evidence="2">Uncharacterized protein</fullName>
    </submittedName>
</protein>
<evidence type="ECO:0000313" key="3">
    <source>
        <dbReference type="Proteomes" id="UP000650833"/>
    </source>
</evidence>
<feature type="compositionally biased region" description="Low complexity" evidence="1">
    <location>
        <begin position="26"/>
        <end position="40"/>
    </location>
</feature>
<feature type="compositionally biased region" description="Basic residues" evidence="1">
    <location>
        <begin position="92"/>
        <end position="104"/>
    </location>
</feature>
<name>A0A8H7QYF5_9FUNG</name>
<feature type="region of interest" description="Disordered" evidence="1">
    <location>
        <begin position="26"/>
        <end position="45"/>
    </location>
</feature>
<reference evidence="2" key="1">
    <citation type="submission" date="2020-12" db="EMBL/GenBank/DDBJ databases">
        <title>Metabolic potential, ecology and presence of endohyphal bacteria is reflected in genomic diversity of Mucoromycotina.</title>
        <authorList>
            <person name="Muszewska A."/>
            <person name="Okrasinska A."/>
            <person name="Steczkiewicz K."/>
            <person name="Drgas O."/>
            <person name="Orlowska M."/>
            <person name="Perlinska-Lenart U."/>
            <person name="Aleksandrzak-Piekarczyk T."/>
            <person name="Szatraj K."/>
            <person name="Zielenkiewicz U."/>
            <person name="Pilsyk S."/>
            <person name="Malc E."/>
            <person name="Mieczkowski P."/>
            <person name="Kruszewska J.S."/>
            <person name="Biernat P."/>
            <person name="Pawlowska J."/>
        </authorList>
    </citation>
    <scope>NUCLEOTIDE SEQUENCE</scope>
    <source>
        <strain evidence="2">CBS 226.32</strain>
    </source>
</reference>
<evidence type="ECO:0000256" key="1">
    <source>
        <dbReference type="SAM" id="MobiDB-lite"/>
    </source>
</evidence>
<comment type="caution">
    <text evidence="2">The sequence shown here is derived from an EMBL/GenBank/DDBJ whole genome shotgun (WGS) entry which is preliminary data.</text>
</comment>
<organism evidence="2 3">
    <name type="scientific">Mucor plumbeus</name>
    <dbReference type="NCBI Taxonomy" id="97098"/>
    <lineage>
        <taxon>Eukaryota</taxon>
        <taxon>Fungi</taxon>
        <taxon>Fungi incertae sedis</taxon>
        <taxon>Mucoromycota</taxon>
        <taxon>Mucoromycotina</taxon>
        <taxon>Mucoromycetes</taxon>
        <taxon>Mucorales</taxon>
        <taxon>Mucorineae</taxon>
        <taxon>Mucoraceae</taxon>
        <taxon>Mucor</taxon>
    </lineage>
</organism>
<gene>
    <name evidence="2" type="ORF">INT46_007495</name>
</gene>